<comment type="caution">
    <text evidence="1">The sequence shown here is derived from an EMBL/GenBank/DDBJ whole genome shotgun (WGS) entry which is preliminary data.</text>
</comment>
<proteinExistence type="predicted"/>
<feature type="non-terminal residue" evidence="1">
    <location>
        <position position="154"/>
    </location>
</feature>
<organism evidence="1">
    <name type="scientific">marine sediment metagenome</name>
    <dbReference type="NCBI Taxonomy" id="412755"/>
    <lineage>
        <taxon>unclassified sequences</taxon>
        <taxon>metagenomes</taxon>
        <taxon>ecological metagenomes</taxon>
    </lineage>
</organism>
<reference evidence="1" key="1">
    <citation type="journal article" date="2014" name="Front. Microbiol.">
        <title>High frequency of phylogenetically diverse reductive dehalogenase-homologous genes in deep subseafloor sedimentary metagenomes.</title>
        <authorList>
            <person name="Kawai M."/>
            <person name="Futagami T."/>
            <person name="Toyoda A."/>
            <person name="Takaki Y."/>
            <person name="Nishi S."/>
            <person name="Hori S."/>
            <person name="Arai W."/>
            <person name="Tsubouchi T."/>
            <person name="Morono Y."/>
            <person name="Uchiyama I."/>
            <person name="Ito T."/>
            <person name="Fujiyama A."/>
            <person name="Inagaki F."/>
            <person name="Takami H."/>
        </authorList>
    </citation>
    <scope>NUCLEOTIDE SEQUENCE</scope>
    <source>
        <strain evidence="1">Expedition CK06-06</strain>
    </source>
</reference>
<accession>X0T9Z9</accession>
<protein>
    <submittedName>
        <fullName evidence="1">Uncharacterized protein</fullName>
    </submittedName>
</protein>
<dbReference type="EMBL" id="BARS01002794">
    <property type="protein sequence ID" value="GAF72900.1"/>
    <property type="molecule type" value="Genomic_DNA"/>
</dbReference>
<gene>
    <name evidence="1" type="ORF">S01H1_05358</name>
</gene>
<evidence type="ECO:0000313" key="1">
    <source>
        <dbReference type="EMBL" id="GAF72900.1"/>
    </source>
</evidence>
<dbReference type="AlphaFoldDB" id="X0T9Z9"/>
<sequence>MDMWEKSSSNIPLDEWTRSRAEEALPTLACHAAVELDNLVLNRGESLSAVRELAELISKSGSASNYGTQTNGFPLPYLSPAIAVAFNAAISDSKIAIALTTVDDLIKEADHLANNLKKLLDDPKKAREKDVETTKKVRAFCLALSKRALANEPP</sequence>
<name>X0T9Z9_9ZZZZ</name>